<evidence type="ECO:0000256" key="2">
    <source>
        <dbReference type="SAM" id="SignalP"/>
    </source>
</evidence>
<dbReference type="EMBL" id="BPUB01000001">
    <property type="protein sequence ID" value="GJG58775.1"/>
    <property type="molecule type" value="Genomic_DNA"/>
</dbReference>
<organism evidence="3 4">
    <name type="scientific">Prevotella lacticifex</name>
    <dbReference type="NCBI Taxonomy" id="2854755"/>
    <lineage>
        <taxon>Bacteria</taxon>
        <taxon>Pseudomonadati</taxon>
        <taxon>Bacteroidota</taxon>
        <taxon>Bacteroidia</taxon>
        <taxon>Bacteroidales</taxon>
        <taxon>Prevotellaceae</taxon>
        <taxon>Prevotella</taxon>
    </lineage>
</organism>
<evidence type="ECO:0000256" key="1">
    <source>
        <dbReference type="SAM" id="MobiDB-lite"/>
    </source>
</evidence>
<comment type="caution">
    <text evidence="3">The sequence shown here is derived from an EMBL/GenBank/DDBJ whole genome shotgun (WGS) entry which is preliminary data.</text>
</comment>
<accession>A0A9R1CA67</accession>
<proteinExistence type="predicted"/>
<feature type="region of interest" description="Disordered" evidence="1">
    <location>
        <begin position="26"/>
        <end position="49"/>
    </location>
</feature>
<keyword evidence="4" id="KW-1185">Reference proteome</keyword>
<feature type="chain" id="PRO_5040210740" description="Lipoprotein" evidence="2">
    <location>
        <begin position="27"/>
        <end position="188"/>
    </location>
</feature>
<evidence type="ECO:0000313" key="3">
    <source>
        <dbReference type="EMBL" id="GJG58775.1"/>
    </source>
</evidence>
<feature type="signal peptide" evidence="2">
    <location>
        <begin position="1"/>
        <end position="26"/>
    </location>
</feature>
<evidence type="ECO:0000313" key="4">
    <source>
        <dbReference type="Proteomes" id="UP000825483"/>
    </source>
</evidence>
<dbReference type="RefSeq" id="WP_223929091.1">
    <property type="nucleotide sequence ID" value="NZ_BPTU01000001.1"/>
</dbReference>
<reference evidence="3" key="1">
    <citation type="journal article" date="2022" name="Int. J. Syst. Evol. Microbiol.">
        <title>Prevotella lacticifex sp. nov., isolated from the rumen of cows.</title>
        <authorList>
            <person name="Shinkai T."/>
            <person name="Ikeyama N."/>
            <person name="Kumagai M."/>
            <person name="Ohmori H."/>
            <person name="Sakamoto M."/>
            <person name="Ohkuma M."/>
            <person name="Mitsumori M."/>
        </authorList>
    </citation>
    <scope>NUCLEOTIDE SEQUENCE</scope>
    <source>
        <strain evidence="3">R5076</strain>
    </source>
</reference>
<evidence type="ECO:0008006" key="5">
    <source>
        <dbReference type="Google" id="ProtNLM"/>
    </source>
</evidence>
<gene>
    <name evidence="3" type="ORF">PRLR5076_16260</name>
</gene>
<feature type="compositionally biased region" description="Polar residues" evidence="1">
    <location>
        <begin position="34"/>
        <end position="49"/>
    </location>
</feature>
<dbReference type="GeneID" id="72467193"/>
<protein>
    <recommendedName>
        <fullName evidence="5">Lipoprotein</fullName>
    </recommendedName>
</protein>
<name>A0A9R1CA67_9BACT</name>
<sequence length="188" mass="20670">MRKLSIIAAFVVAVAVIFGCKPSAQNNEKDAETADSTAMSGSEEQTDSTMYGTYVDGGMSAFDMKCDDDSVRNFVIEQDSGVVFGGFAQGDQLAVDYKKNGLGENIVTKVINLTTLQATWTSLDRNFEIQKGGTVQSHQQGEKQPWTAWRIFNGKLVLNKDTFDIDRLDGDSLLLENRDGIYAYARAK</sequence>
<keyword evidence="2" id="KW-0732">Signal</keyword>
<dbReference type="AlphaFoldDB" id="A0A9R1CA67"/>
<dbReference type="PROSITE" id="PS51257">
    <property type="entry name" value="PROKAR_LIPOPROTEIN"/>
    <property type="match status" value="1"/>
</dbReference>
<dbReference type="Proteomes" id="UP000825483">
    <property type="component" value="Unassembled WGS sequence"/>
</dbReference>